<dbReference type="Gene3D" id="3.20.20.370">
    <property type="entry name" value="Glycoside hydrolase/deacetylase"/>
    <property type="match status" value="1"/>
</dbReference>
<dbReference type="EnsemblBacteria" id="ACK42074">
    <property type="protein sequence ID" value="ACK42074"/>
    <property type="gene ID" value="Dtur_0793"/>
</dbReference>
<dbReference type="PROSITE" id="PS51257">
    <property type="entry name" value="PROKAR_LIPOPROTEIN"/>
    <property type="match status" value="1"/>
</dbReference>
<keyword evidence="2" id="KW-1185">Reference proteome</keyword>
<sequence length="391" mass="45582">MERKIQKVILLILIFFLLWLGGCGEDRKIEKGEEINKGEVVREKLSLNLDTKIAEEIIKVYEKEIDKYLVEDKNEEFRDYVLGYKVYSIYYKNLMIKYFLLPTLKSENLIIRKVKSSDKLVEKYQVYKKYSLPSGETKDVKILNLYFPISRISGVLPKIAFVVDDVVEDNYWVHELLSFPYTLNISIIPTRKAEKVAEKIFERGWEIMMHLPMESITYPKDAKYLVAEAIMVGMNEDEIDNIVRTHLKRFGNIKVSWVNNHMGSKVTKDPETMEKVINVFKKYNLAFLDSKTILGSVAYKMANSSGIPSLENMLFIDHENDENKIRLRFLKAINMAKSKGWGVFILHLRPKTIKVLKELEKEGFFADVDLVKISDLYEAINEHSLDLPLKN</sequence>
<proteinExistence type="predicted"/>
<dbReference type="GO" id="GO:0005975">
    <property type="term" value="P:carbohydrate metabolic process"/>
    <property type="evidence" value="ECO:0007669"/>
    <property type="project" value="InterPro"/>
</dbReference>
<evidence type="ECO:0000313" key="1">
    <source>
        <dbReference type="EMBL" id="ACK42074.1"/>
    </source>
</evidence>
<name>B8DZZ1_DICTD</name>
<gene>
    <name evidence="1" type="ordered locus">Dtur_0793</name>
</gene>
<dbReference type="Proteomes" id="UP000007719">
    <property type="component" value="Chromosome"/>
</dbReference>
<protein>
    <recommendedName>
        <fullName evidence="3">Divergent polysaccharide deacetylase family protein</fullName>
    </recommendedName>
</protein>
<dbReference type="SUPFAM" id="SSF88713">
    <property type="entry name" value="Glycoside hydrolase/deacetylase"/>
    <property type="match status" value="1"/>
</dbReference>
<reference evidence="2" key="1">
    <citation type="journal article" date="2016" name="Front. Microbiol.">
        <title>The complete genome sequence of hyperthermophile Dictyoglomus turgidum DSM 6724 reveals a specialized carbohydrate fermentor.</title>
        <authorList>
            <person name="Brumm P.J."/>
            <person name="Gowda K."/>
            <person name="Robb F.T."/>
            <person name="Mead D.A."/>
        </authorList>
    </citation>
    <scope>NUCLEOTIDE SEQUENCE [LARGE SCALE GENOMIC DNA]</scope>
    <source>
        <strain evidence="2">DSM 6724 / Z-1310</strain>
    </source>
</reference>
<dbReference type="PANTHER" id="PTHR30105">
    <property type="entry name" value="UNCHARACTERIZED YIBQ-RELATED"/>
    <property type="match status" value="1"/>
</dbReference>
<evidence type="ECO:0008006" key="3">
    <source>
        <dbReference type="Google" id="ProtNLM"/>
    </source>
</evidence>
<dbReference type="KEGG" id="dtu:Dtur_0793"/>
<dbReference type="PANTHER" id="PTHR30105:SF2">
    <property type="entry name" value="DIVERGENT POLYSACCHARIDE DEACETYLASE SUPERFAMILY"/>
    <property type="match status" value="1"/>
</dbReference>
<dbReference type="EMBL" id="CP001251">
    <property type="protein sequence ID" value="ACK42074.1"/>
    <property type="molecule type" value="Genomic_DNA"/>
</dbReference>
<dbReference type="HOGENOM" id="CLU_709270_0_0_0"/>
<accession>B8DZZ1</accession>
<dbReference type="InterPro" id="IPR006837">
    <property type="entry name" value="Divergent_DAC"/>
</dbReference>
<dbReference type="RefSeq" id="WP_012583159.1">
    <property type="nucleotide sequence ID" value="NC_011661.1"/>
</dbReference>
<dbReference type="CDD" id="cd10936">
    <property type="entry name" value="CE4_DAC2"/>
    <property type="match status" value="1"/>
</dbReference>
<evidence type="ECO:0000313" key="2">
    <source>
        <dbReference type="Proteomes" id="UP000007719"/>
    </source>
</evidence>
<organism evidence="1 2">
    <name type="scientific">Dictyoglomus turgidum (strain DSM 6724 / Z-1310)</name>
    <dbReference type="NCBI Taxonomy" id="515635"/>
    <lineage>
        <taxon>Bacteria</taxon>
        <taxon>Pseudomonadati</taxon>
        <taxon>Dictyoglomota</taxon>
        <taxon>Dictyoglomia</taxon>
        <taxon>Dictyoglomales</taxon>
        <taxon>Dictyoglomaceae</taxon>
        <taxon>Dictyoglomus</taxon>
    </lineage>
</organism>
<dbReference type="InterPro" id="IPR011330">
    <property type="entry name" value="Glyco_hydro/deAcase_b/a-brl"/>
</dbReference>
<dbReference type="eggNOG" id="COG2861">
    <property type="taxonomic scope" value="Bacteria"/>
</dbReference>
<dbReference type="OrthoDB" id="9784811at2"/>
<dbReference type="STRING" id="515635.Dtur_0793"/>
<dbReference type="AlphaFoldDB" id="B8DZZ1"/>
<dbReference type="Pfam" id="PF04748">
    <property type="entry name" value="Polysacc_deac_2"/>
    <property type="match status" value="1"/>
</dbReference>
<dbReference type="InParanoid" id="B8DZZ1"/>